<dbReference type="SUPFAM" id="SSF52172">
    <property type="entry name" value="CheY-like"/>
    <property type="match status" value="1"/>
</dbReference>
<keyword evidence="4 7" id="KW-0238">DNA-binding</keyword>
<evidence type="ECO:0000256" key="6">
    <source>
        <dbReference type="PROSITE-ProRule" id="PRU00169"/>
    </source>
</evidence>
<evidence type="ECO:0000259" key="9">
    <source>
        <dbReference type="PROSITE" id="PS51755"/>
    </source>
</evidence>
<evidence type="ECO:0000256" key="3">
    <source>
        <dbReference type="ARBA" id="ARBA00023015"/>
    </source>
</evidence>
<dbReference type="CDD" id="cd00383">
    <property type="entry name" value="trans_reg_C"/>
    <property type="match status" value="1"/>
</dbReference>
<evidence type="ECO:0000256" key="1">
    <source>
        <dbReference type="ARBA" id="ARBA00022553"/>
    </source>
</evidence>
<accession>A0ABV6LI79</accession>
<evidence type="ECO:0000313" key="10">
    <source>
        <dbReference type="EMBL" id="MFC0522014.1"/>
    </source>
</evidence>
<dbReference type="SMART" id="SM00862">
    <property type="entry name" value="Trans_reg_C"/>
    <property type="match status" value="1"/>
</dbReference>
<evidence type="ECO:0000313" key="11">
    <source>
        <dbReference type="Proteomes" id="UP001589836"/>
    </source>
</evidence>
<feature type="modified residue" description="4-aspartylphosphate" evidence="6">
    <location>
        <position position="53"/>
    </location>
</feature>
<evidence type="ECO:0000256" key="7">
    <source>
        <dbReference type="PROSITE-ProRule" id="PRU01091"/>
    </source>
</evidence>
<evidence type="ECO:0000256" key="2">
    <source>
        <dbReference type="ARBA" id="ARBA00023012"/>
    </source>
</evidence>
<dbReference type="InterPro" id="IPR001867">
    <property type="entry name" value="OmpR/PhoB-type_DNA-bd"/>
</dbReference>
<dbReference type="InterPro" id="IPR011006">
    <property type="entry name" value="CheY-like_superfamily"/>
</dbReference>
<dbReference type="PANTHER" id="PTHR48111:SF40">
    <property type="entry name" value="PHOSPHATE REGULON TRANSCRIPTIONAL REGULATORY PROTEIN PHOB"/>
    <property type="match status" value="1"/>
</dbReference>
<keyword evidence="3" id="KW-0805">Transcription regulation</keyword>
<evidence type="ECO:0000256" key="4">
    <source>
        <dbReference type="ARBA" id="ARBA00023125"/>
    </source>
</evidence>
<dbReference type="InterPro" id="IPR036388">
    <property type="entry name" value="WH-like_DNA-bd_sf"/>
</dbReference>
<keyword evidence="2" id="KW-0902">Two-component regulatory system</keyword>
<comment type="caution">
    <text evidence="10">The sequence shown here is derived from an EMBL/GenBank/DDBJ whole genome shotgun (WGS) entry which is preliminary data.</text>
</comment>
<name>A0ABV6LI79_9BACI</name>
<dbReference type="RefSeq" id="WP_377344492.1">
    <property type="nucleotide sequence ID" value="NZ_JBHLTP010000001.1"/>
</dbReference>
<sequence length="233" mass="27354">MHYTILLAEDDENIVDVCRRYLEREGYEVLIARDGMEAMDTWKKKKPDAVILDIMMPYKSGLDIAEEIRFDDDIPVMLLTALGQEKDRLFGLSIGVDDYITKPFSPRELVLRLKNVLRRYDRPAKQKSKHVSFADVTIDYSRRLVTKGGKPVEMTAKEFDLLWFFIEHEAQVFSRSQLLEKIWGYEYEGDTNTVNVHIRKLREKIEEEPAHPQFIHTVWGIGYKFEGRDSYEA</sequence>
<dbReference type="PANTHER" id="PTHR48111">
    <property type="entry name" value="REGULATOR OF RPOS"/>
    <property type="match status" value="1"/>
</dbReference>
<feature type="DNA-binding region" description="OmpR/PhoB-type" evidence="7">
    <location>
        <begin position="128"/>
        <end position="227"/>
    </location>
</feature>
<evidence type="ECO:0000259" key="8">
    <source>
        <dbReference type="PROSITE" id="PS50110"/>
    </source>
</evidence>
<feature type="domain" description="OmpR/PhoB-type" evidence="9">
    <location>
        <begin position="128"/>
        <end position="227"/>
    </location>
</feature>
<dbReference type="Gene3D" id="6.10.250.690">
    <property type="match status" value="1"/>
</dbReference>
<evidence type="ECO:0000256" key="5">
    <source>
        <dbReference type="ARBA" id="ARBA00023163"/>
    </source>
</evidence>
<proteinExistence type="predicted"/>
<gene>
    <name evidence="10" type="ORF">ACFFGV_00225</name>
</gene>
<organism evidence="10 11">
    <name type="scientific">Pontibacillus salicampi</name>
    <dbReference type="NCBI Taxonomy" id="1449801"/>
    <lineage>
        <taxon>Bacteria</taxon>
        <taxon>Bacillati</taxon>
        <taxon>Bacillota</taxon>
        <taxon>Bacilli</taxon>
        <taxon>Bacillales</taxon>
        <taxon>Bacillaceae</taxon>
        <taxon>Pontibacillus</taxon>
    </lineage>
</organism>
<dbReference type="InterPro" id="IPR039420">
    <property type="entry name" value="WalR-like"/>
</dbReference>
<protein>
    <submittedName>
        <fullName evidence="10">Response regulator transcription factor</fullName>
    </submittedName>
</protein>
<dbReference type="Gene3D" id="1.10.10.10">
    <property type="entry name" value="Winged helix-like DNA-binding domain superfamily/Winged helix DNA-binding domain"/>
    <property type="match status" value="1"/>
</dbReference>
<feature type="domain" description="Response regulatory" evidence="8">
    <location>
        <begin position="4"/>
        <end position="117"/>
    </location>
</feature>
<dbReference type="InterPro" id="IPR001789">
    <property type="entry name" value="Sig_transdc_resp-reg_receiver"/>
</dbReference>
<keyword evidence="1 6" id="KW-0597">Phosphoprotein</keyword>
<dbReference type="PROSITE" id="PS51755">
    <property type="entry name" value="OMPR_PHOB"/>
    <property type="match status" value="1"/>
</dbReference>
<dbReference type="PROSITE" id="PS50110">
    <property type="entry name" value="RESPONSE_REGULATORY"/>
    <property type="match status" value="1"/>
</dbReference>
<keyword evidence="5" id="KW-0804">Transcription</keyword>
<dbReference type="Gene3D" id="3.40.50.2300">
    <property type="match status" value="1"/>
</dbReference>
<dbReference type="Pfam" id="PF00486">
    <property type="entry name" value="Trans_reg_C"/>
    <property type="match status" value="1"/>
</dbReference>
<dbReference type="Proteomes" id="UP001589836">
    <property type="component" value="Unassembled WGS sequence"/>
</dbReference>
<keyword evidence="11" id="KW-1185">Reference proteome</keyword>
<dbReference type="Pfam" id="PF00072">
    <property type="entry name" value="Response_reg"/>
    <property type="match status" value="1"/>
</dbReference>
<reference evidence="10 11" key="1">
    <citation type="submission" date="2024-09" db="EMBL/GenBank/DDBJ databases">
        <authorList>
            <person name="Sun Q."/>
            <person name="Mori K."/>
        </authorList>
    </citation>
    <scope>NUCLEOTIDE SEQUENCE [LARGE SCALE GENOMIC DNA]</scope>
    <source>
        <strain evidence="10 11">NCAIM B.02529</strain>
    </source>
</reference>
<dbReference type="CDD" id="cd17574">
    <property type="entry name" value="REC_OmpR"/>
    <property type="match status" value="1"/>
</dbReference>
<dbReference type="EMBL" id="JBHLTP010000001">
    <property type="protein sequence ID" value="MFC0522014.1"/>
    <property type="molecule type" value="Genomic_DNA"/>
</dbReference>
<dbReference type="SMART" id="SM00448">
    <property type="entry name" value="REC"/>
    <property type="match status" value="1"/>
</dbReference>